<dbReference type="Proteomes" id="UP000239504">
    <property type="component" value="Unassembled WGS sequence"/>
</dbReference>
<evidence type="ECO:0000256" key="6">
    <source>
        <dbReference type="ARBA" id="ARBA00023136"/>
    </source>
</evidence>
<name>A0A2S7K0L0_9PROT</name>
<dbReference type="EMBL" id="PJCH01000015">
    <property type="protein sequence ID" value="PQA86039.1"/>
    <property type="molecule type" value="Genomic_DNA"/>
</dbReference>
<reference evidence="8 9" key="1">
    <citation type="submission" date="2017-12" db="EMBL/GenBank/DDBJ databases">
        <authorList>
            <person name="Hurst M.R.H."/>
        </authorList>
    </citation>
    <scope>NUCLEOTIDE SEQUENCE [LARGE SCALE GENOMIC DNA]</scope>
    <source>
        <strain evidence="8 9">SY-3-19</strain>
    </source>
</reference>
<evidence type="ECO:0008006" key="10">
    <source>
        <dbReference type="Google" id="ProtNLM"/>
    </source>
</evidence>
<organism evidence="8 9">
    <name type="scientific">Hyphococcus luteus</name>
    <dbReference type="NCBI Taxonomy" id="2058213"/>
    <lineage>
        <taxon>Bacteria</taxon>
        <taxon>Pseudomonadati</taxon>
        <taxon>Pseudomonadota</taxon>
        <taxon>Alphaproteobacteria</taxon>
        <taxon>Parvularculales</taxon>
        <taxon>Parvularculaceae</taxon>
        <taxon>Hyphococcus</taxon>
    </lineage>
</organism>
<dbReference type="GO" id="GO:0009279">
    <property type="term" value="C:cell outer membrane"/>
    <property type="evidence" value="ECO:0007669"/>
    <property type="project" value="UniProtKB-SubCell"/>
</dbReference>
<gene>
    <name evidence="8" type="ORF">CW354_16810</name>
</gene>
<evidence type="ECO:0000256" key="3">
    <source>
        <dbReference type="ARBA" id="ARBA00022452"/>
    </source>
</evidence>
<keyword evidence="6" id="KW-0472">Membrane</keyword>
<dbReference type="OrthoDB" id="19849at2"/>
<keyword evidence="7" id="KW-0998">Cell outer membrane</keyword>
<keyword evidence="3" id="KW-1134">Transmembrane beta strand</keyword>
<dbReference type="SUPFAM" id="SSF56935">
    <property type="entry name" value="Porins"/>
    <property type="match status" value="1"/>
</dbReference>
<proteinExistence type="inferred from homology"/>
<evidence type="ECO:0000256" key="5">
    <source>
        <dbReference type="ARBA" id="ARBA00022729"/>
    </source>
</evidence>
<sequence>MRRKAAVGNFRALSARVTRNQRAGPIMTPAVTRRGASIMKAKIAIGVAPLSALAVFGQAAPAAASGFALNTQSAESLGAATAGAQATPGKPGNAYFNPASIVGVEGFETSFSVVGVWNDTSYDNAEAALFGTVPVAGETSGDAVIGDGVFPTGAVATKLNDRLFAGLAFYAPFGFNSSYDDASVARYHGTLSQVVAASVSPLLGIDLGGGWSIAAGPRFQYLENDIEGANDAAGIEAALLMTSAVPGTDDVFYKINSTDWGYGFAAGFQGVIGERVTFGASYSSKIDHRLKGSVDFAIEDSAAAQTLAGAAGLFLDTDTVSTLTTPATLQFGARIEASENTRLMVSASQNRWGAFKELVTRFENPAQPAETLTQNWGNTWGGAVGVERDFGPAQTFRLGVMYEEGPVNEAYASPRLPGDSRVLVGAGYSRKLSDKAKLHLAASYIFHDTLPLNESAAYPENLFRGSYQGDWKAGTVAAAIGIDWKF</sequence>
<comment type="caution">
    <text evidence="8">The sequence shown here is derived from an EMBL/GenBank/DDBJ whole genome shotgun (WGS) entry which is preliminary data.</text>
</comment>
<keyword evidence="4" id="KW-0812">Transmembrane</keyword>
<evidence type="ECO:0000256" key="2">
    <source>
        <dbReference type="ARBA" id="ARBA00008163"/>
    </source>
</evidence>
<dbReference type="PANTHER" id="PTHR35093">
    <property type="entry name" value="OUTER MEMBRANE PROTEIN NMB0088-RELATED"/>
    <property type="match status" value="1"/>
</dbReference>
<dbReference type="InterPro" id="IPR005017">
    <property type="entry name" value="OMPP1/FadL/TodX"/>
</dbReference>
<dbReference type="PANTHER" id="PTHR35093:SF8">
    <property type="entry name" value="OUTER MEMBRANE PROTEIN NMB0088-RELATED"/>
    <property type="match status" value="1"/>
</dbReference>
<dbReference type="AlphaFoldDB" id="A0A2S7K0L0"/>
<keyword evidence="9" id="KW-1185">Reference proteome</keyword>
<dbReference type="Pfam" id="PF03349">
    <property type="entry name" value="Toluene_X"/>
    <property type="match status" value="1"/>
</dbReference>
<dbReference type="GO" id="GO:0015483">
    <property type="term" value="F:long-chain fatty acid transporting porin activity"/>
    <property type="evidence" value="ECO:0007669"/>
    <property type="project" value="TreeGrafter"/>
</dbReference>
<dbReference type="Gene3D" id="2.40.160.60">
    <property type="entry name" value="Outer membrane protein transport protein (OMPP1/FadL/TodX)"/>
    <property type="match status" value="1"/>
</dbReference>
<evidence type="ECO:0000256" key="4">
    <source>
        <dbReference type="ARBA" id="ARBA00022692"/>
    </source>
</evidence>
<protein>
    <recommendedName>
        <fullName evidence="10">Long-chain fatty acid transporter</fullName>
    </recommendedName>
</protein>
<evidence type="ECO:0000313" key="8">
    <source>
        <dbReference type="EMBL" id="PQA86039.1"/>
    </source>
</evidence>
<accession>A0A2S7K0L0</accession>
<evidence type="ECO:0000256" key="7">
    <source>
        <dbReference type="ARBA" id="ARBA00023237"/>
    </source>
</evidence>
<evidence type="ECO:0000256" key="1">
    <source>
        <dbReference type="ARBA" id="ARBA00004571"/>
    </source>
</evidence>
<keyword evidence="5" id="KW-0732">Signal</keyword>
<evidence type="ECO:0000313" key="9">
    <source>
        <dbReference type="Proteomes" id="UP000239504"/>
    </source>
</evidence>
<comment type="similarity">
    <text evidence="2">Belongs to the OmpP1/FadL family.</text>
</comment>
<comment type="subcellular location">
    <subcellularLocation>
        <location evidence="1">Cell outer membrane</location>
        <topology evidence="1">Multi-pass membrane protein</topology>
    </subcellularLocation>
</comment>